<keyword evidence="2" id="KW-0946">Virion</keyword>
<evidence type="ECO:0000256" key="1">
    <source>
        <dbReference type="ARBA" id="ARBA00004328"/>
    </source>
</evidence>
<comment type="subcellular location">
    <subcellularLocation>
        <location evidence="1">Virion</location>
    </subcellularLocation>
</comment>
<dbReference type="InterPro" id="IPR024455">
    <property type="entry name" value="Phage_capsid"/>
</dbReference>
<dbReference type="Pfam" id="PF05065">
    <property type="entry name" value="Phage_capsid"/>
    <property type="match status" value="1"/>
</dbReference>
<accession>A0A8S5TH13</accession>
<name>A0A8S5TH13_9CAUD</name>
<dbReference type="GO" id="GO:0044423">
    <property type="term" value="C:virion component"/>
    <property type="evidence" value="ECO:0007669"/>
    <property type="project" value="UniProtKB-KW"/>
</dbReference>
<dbReference type="SUPFAM" id="SSF56563">
    <property type="entry name" value="Major capsid protein gp5"/>
    <property type="match status" value="1"/>
</dbReference>
<dbReference type="NCBIfam" id="TIGR01554">
    <property type="entry name" value="major_cap_HK97"/>
    <property type="match status" value="1"/>
</dbReference>
<feature type="domain" description="Phage capsid-like C-terminal" evidence="4">
    <location>
        <begin position="127"/>
        <end position="393"/>
    </location>
</feature>
<evidence type="ECO:0000256" key="3">
    <source>
        <dbReference type="SAM" id="MobiDB-lite"/>
    </source>
</evidence>
<dbReference type="EMBL" id="BK032825">
    <property type="protein sequence ID" value="DAF62612.1"/>
    <property type="molecule type" value="Genomic_DNA"/>
</dbReference>
<evidence type="ECO:0000313" key="5">
    <source>
        <dbReference type="EMBL" id="DAF62612.1"/>
    </source>
</evidence>
<organism evidence="5">
    <name type="scientific">Siphoviridae sp. ctTfn5</name>
    <dbReference type="NCBI Taxonomy" id="2827878"/>
    <lineage>
        <taxon>Viruses</taxon>
        <taxon>Duplodnaviria</taxon>
        <taxon>Heunggongvirae</taxon>
        <taxon>Uroviricota</taxon>
        <taxon>Caudoviricetes</taxon>
    </lineage>
</organism>
<feature type="region of interest" description="Disordered" evidence="3">
    <location>
        <begin position="93"/>
        <end position="121"/>
    </location>
</feature>
<evidence type="ECO:0000256" key="2">
    <source>
        <dbReference type="ARBA" id="ARBA00022844"/>
    </source>
</evidence>
<reference evidence="5" key="1">
    <citation type="journal article" date="2021" name="Proc. Natl. Acad. Sci. U.S.A.">
        <title>A Catalog of Tens of Thousands of Viruses from Human Metagenomes Reveals Hidden Associations with Chronic Diseases.</title>
        <authorList>
            <person name="Tisza M.J."/>
            <person name="Buck C.B."/>
        </authorList>
    </citation>
    <scope>NUCLEOTIDE SEQUENCE</scope>
    <source>
        <strain evidence="5">CtTfn5</strain>
    </source>
</reference>
<protein>
    <submittedName>
        <fullName evidence="5">Major capsid protein</fullName>
    </submittedName>
</protein>
<evidence type="ECO:0000259" key="4">
    <source>
        <dbReference type="Pfam" id="PF05065"/>
    </source>
</evidence>
<sequence length="395" mass="44310">MNLTEMRSRVTELKEELRTLTDKRVKEGLDEKEEKRFTELLDVCPNEEKTLRAYQLMQETPPSPKEMASMRDCDAEFLEMVLRCKKDRRTDSFEVSFRGDPSAGGATPTTPTTPTPPIKGEDVKAITPDLFKGLLEPLRAKSVLQNAGARWETGVEGEPVWAGFGTIEASLVDEVEELKDTSFAFNEIRATPHRMGVTVPCSYRSISQSAYDLRSIVLNEMRMALDRRLNNWAFHVEDPSGLYAKATKNPFETLYPTTKLTYTTDITWKDLVGLETEVISKDIEGEGCYLMNPQEYQKLKYTPLVGEVYPAFMAGGAGFGNRLPNGMRVEVSNLVPKGVVLYGVFNNLAVTQFGNVIFVVDGYTRATKGQVCFTANTEFDITTLRPEAFAVLKKK</sequence>
<dbReference type="InterPro" id="IPR054612">
    <property type="entry name" value="Phage_capsid-like_C"/>
</dbReference>
<proteinExistence type="predicted"/>